<keyword evidence="2" id="KW-1185">Reference proteome</keyword>
<dbReference type="Proteomes" id="UP000653305">
    <property type="component" value="Unassembled WGS sequence"/>
</dbReference>
<organism evidence="1 2">
    <name type="scientific">Phtheirospermum japonicum</name>
    <dbReference type="NCBI Taxonomy" id="374723"/>
    <lineage>
        <taxon>Eukaryota</taxon>
        <taxon>Viridiplantae</taxon>
        <taxon>Streptophyta</taxon>
        <taxon>Embryophyta</taxon>
        <taxon>Tracheophyta</taxon>
        <taxon>Spermatophyta</taxon>
        <taxon>Magnoliopsida</taxon>
        <taxon>eudicotyledons</taxon>
        <taxon>Gunneridae</taxon>
        <taxon>Pentapetalae</taxon>
        <taxon>asterids</taxon>
        <taxon>lamiids</taxon>
        <taxon>Lamiales</taxon>
        <taxon>Orobanchaceae</taxon>
        <taxon>Orobanchaceae incertae sedis</taxon>
        <taxon>Phtheirospermum</taxon>
    </lineage>
</organism>
<dbReference type="EMBL" id="BMAC01000037">
    <property type="protein sequence ID" value="GFP82037.1"/>
    <property type="molecule type" value="Genomic_DNA"/>
</dbReference>
<dbReference type="AlphaFoldDB" id="A0A830B4M0"/>
<comment type="caution">
    <text evidence="1">The sequence shown here is derived from an EMBL/GenBank/DDBJ whole genome shotgun (WGS) entry which is preliminary data.</text>
</comment>
<protein>
    <submittedName>
        <fullName evidence="1">Uncharacterized protein</fullName>
    </submittedName>
</protein>
<evidence type="ECO:0000313" key="1">
    <source>
        <dbReference type="EMBL" id="GFP82037.1"/>
    </source>
</evidence>
<dbReference type="OrthoDB" id="1678883at2759"/>
<gene>
    <name evidence="1" type="ORF">PHJA_000347000</name>
</gene>
<name>A0A830B4M0_9LAMI</name>
<dbReference type="PANTHER" id="PTHR34287:SF4">
    <property type="entry name" value="OS04G0504200 PROTEIN"/>
    <property type="match status" value="1"/>
</dbReference>
<proteinExistence type="predicted"/>
<dbReference type="PANTHER" id="PTHR34287">
    <property type="entry name" value="OS06G0551500 PROTEIN-RELATED"/>
    <property type="match status" value="1"/>
</dbReference>
<reference evidence="1" key="1">
    <citation type="submission" date="2020-07" db="EMBL/GenBank/DDBJ databases">
        <title>Ethylene signaling mediates host invasion by parasitic plants.</title>
        <authorList>
            <person name="Yoshida S."/>
        </authorList>
    </citation>
    <scope>NUCLEOTIDE SEQUENCE</scope>
    <source>
        <strain evidence="1">Okayama</strain>
    </source>
</reference>
<accession>A0A830B4M0</accession>
<sequence>MSKDLFSKFPDNLAFDFDYPQSSIWSPLLPRPLPNSTTAVGLDLSRRLSYGETNEMGFLGNTKKMAARIKRKFTDTVFENISRCIRGRESLSSFLRRVWADGSLRLPQPQRHGLK</sequence>
<evidence type="ECO:0000313" key="2">
    <source>
        <dbReference type="Proteomes" id="UP000653305"/>
    </source>
</evidence>